<evidence type="ECO:0000256" key="1">
    <source>
        <dbReference type="SAM" id="Coils"/>
    </source>
</evidence>
<dbReference type="SUPFAM" id="SSF52540">
    <property type="entry name" value="P-loop containing nucleoside triphosphate hydrolases"/>
    <property type="match status" value="2"/>
</dbReference>
<name>A0ABS4MG06_9LACO</name>
<evidence type="ECO:0000256" key="2">
    <source>
        <dbReference type="SAM" id="Phobius"/>
    </source>
</evidence>
<keyword evidence="5" id="KW-1185">Reference proteome</keyword>
<keyword evidence="2" id="KW-1133">Transmembrane helix</keyword>
<keyword evidence="2" id="KW-0472">Membrane</keyword>
<feature type="transmembrane region" description="Helical" evidence="2">
    <location>
        <begin position="390"/>
        <end position="407"/>
    </location>
</feature>
<dbReference type="Gene3D" id="3.40.50.300">
    <property type="entry name" value="P-loop containing nucleotide triphosphate hydrolases"/>
    <property type="match status" value="2"/>
</dbReference>
<feature type="domain" description="YhaN AAA" evidence="3">
    <location>
        <begin position="2"/>
        <end position="209"/>
    </location>
</feature>
<dbReference type="EMBL" id="JAGGLU010000007">
    <property type="protein sequence ID" value="MBP2058261.1"/>
    <property type="molecule type" value="Genomic_DNA"/>
</dbReference>
<dbReference type="Proteomes" id="UP001519292">
    <property type="component" value="Unassembled WGS sequence"/>
</dbReference>
<dbReference type="PANTHER" id="PTHR41259:SF1">
    <property type="entry name" value="DOUBLE-STRAND BREAK REPAIR RAD50 ATPASE, PUTATIVE-RELATED"/>
    <property type="match status" value="1"/>
</dbReference>
<sequence length="814" mass="93536">MMKLTKIDIIHFGKLNNVSFNLKDSLTVFQGANEAGKSTTVAFIKQVMFGFYLRNNKTAPYFEDYNPLARVSPMGGSLTFEDGTDEYILKRLYVKGDSKKGVLTVSLNGQQVPEEVFFEKIQNIGPKFYVDSFIFNQDTLREITSLSQEQLMERIYFLGAAESSKLLDLRDDFDKQASELFKKTGRNPEINKLLKEIDKQTDKVSAASQEFEQYHQLDQQRQNLEVQKQAVKNSLAQVEEQVQKMNTLKQQITNYRDYQNLKKQLRQIAFSQVDFDKAQTLELELKNLNVSLQKLIQQFDQITVTLGDQDLSLQDIVNQKAQVLQWEAELKQISQKTTALQNELDQLQAYQPEAFKLLVMSETQLQELKDDYQKAKKQAREQATNKMQNLNVIGIILIILGLLLSWLVNPISILLSAIGAGMLGLNWYNLHKQNDEVQAFKEKYQLSLDNFDYNEAINQMIHIQSKQQELANNQSSQNSLESNLQEVAQKLLNAGYSVDSVSQIVPILGQVQNKIDNFNQAKQHLQDIKLQQNQLKDEINTDQVKLNKIYVKNKVANLEEFRELYNRVKEQEKLQIHVATLQNSLKDDLEQLKQLAPNEANFMQKQKQVNNELANKQADLNNLQEQIARLKAEMAQLADSSLVFDEKQALANLKSQLRERSIQYLANLTAARWIAVSLDLASNGRFPKMIKSAKEYFKLLTGGRYLDLEVDEKIKVITKTKRKYDIQYLSRGTSEQLYFALKLAFVEQVADKISLPILIDDAFVNFDNQRTKYIVQLLKGLSSKVQVIIFTQREELAESLGNEALRLTEKGEAK</sequence>
<evidence type="ECO:0000313" key="4">
    <source>
        <dbReference type="EMBL" id="MBP2058261.1"/>
    </source>
</evidence>
<organism evidence="4 5">
    <name type="scientific">Lactobacillus colini</name>
    <dbReference type="NCBI Taxonomy" id="1819254"/>
    <lineage>
        <taxon>Bacteria</taxon>
        <taxon>Bacillati</taxon>
        <taxon>Bacillota</taxon>
        <taxon>Bacilli</taxon>
        <taxon>Lactobacillales</taxon>
        <taxon>Lactobacillaceae</taxon>
        <taxon>Lactobacillus</taxon>
    </lineage>
</organism>
<gene>
    <name evidence="4" type="ORF">J2Z60_001438</name>
</gene>
<evidence type="ECO:0000259" key="3">
    <source>
        <dbReference type="Pfam" id="PF13514"/>
    </source>
</evidence>
<keyword evidence="2" id="KW-0812">Transmembrane</keyword>
<dbReference type="InterPro" id="IPR027417">
    <property type="entry name" value="P-loop_NTPase"/>
</dbReference>
<dbReference type="RefSeq" id="WP_209687000.1">
    <property type="nucleotide sequence ID" value="NZ_JAGGLU010000007.1"/>
</dbReference>
<comment type="caution">
    <text evidence="4">The sequence shown here is derived from an EMBL/GenBank/DDBJ whole genome shotgun (WGS) entry which is preliminary data.</text>
</comment>
<feature type="coiled-coil region" evidence="1">
    <location>
        <begin position="508"/>
        <end position="571"/>
    </location>
</feature>
<proteinExistence type="predicted"/>
<reference evidence="4 5" key="1">
    <citation type="submission" date="2021-03" db="EMBL/GenBank/DDBJ databases">
        <title>Genomic Encyclopedia of Type Strains, Phase IV (KMG-IV): sequencing the most valuable type-strain genomes for metagenomic binning, comparative biology and taxonomic classification.</title>
        <authorList>
            <person name="Goeker M."/>
        </authorList>
    </citation>
    <scope>NUCLEOTIDE SEQUENCE [LARGE SCALE GENOMIC DNA]</scope>
    <source>
        <strain evidence="4 5">DSM 101872</strain>
    </source>
</reference>
<dbReference type="InterPro" id="IPR038734">
    <property type="entry name" value="YhaN_AAA"/>
</dbReference>
<protein>
    <submittedName>
        <fullName evidence="4">Uncharacterized protein YhaN</fullName>
    </submittedName>
</protein>
<accession>A0ABS4MG06</accession>
<dbReference type="PANTHER" id="PTHR41259">
    <property type="entry name" value="DOUBLE-STRAND BREAK REPAIR RAD50 ATPASE, PUTATIVE-RELATED"/>
    <property type="match status" value="1"/>
</dbReference>
<feature type="coiled-coil region" evidence="1">
    <location>
        <begin position="190"/>
        <end position="389"/>
    </location>
</feature>
<dbReference type="Pfam" id="PF13514">
    <property type="entry name" value="AAA_27"/>
    <property type="match status" value="1"/>
</dbReference>
<keyword evidence="1" id="KW-0175">Coiled coil</keyword>
<feature type="coiled-coil region" evidence="1">
    <location>
        <begin position="603"/>
        <end position="640"/>
    </location>
</feature>
<evidence type="ECO:0000313" key="5">
    <source>
        <dbReference type="Proteomes" id="UP001519292"/>
    </source>
</evidence>